<dbReference type="CDD" id="cd00093">
    <property type="entry name" value="HTH_XRE"/>
    <property type="match status" value="1"/>
</dbReference>
<dbReference type="PROSITE" id="PS50943">
    <property type="entry name" value="HTH_CROC1"/>
    <property type="match status" value="1"/>
</dbReference>
<dbReference type="Pfam" id="PF01381">
    <property type="entry name" value="HTH_3"/>
    <property type="match status" value="1"/>
</dbReference>
<dbReference type="GO" id="GO:0003700">
    <property type="term" value="F:DNA-binding transcription factor activity"/>
    <property type="evidence" value="ECO:0007669"/>
    <property type="project" value="TreeGrafter"/>
</dbReference>
<dbReference type="RefSeq" id="WP_210759539.1">
    <property type="nucleotide sequence ID" value="NZ_CP060139.1"/>
</dbReference>
<protein>
    <submittedName>
        <fullName evidence="5">Helix-turn-helix transcriptional regulator</fullName>
    </submittedName>
</protein>
<dbReference type="InterPro" id="IPR010982">
    <property type="entry name" value="Lambda_DNA-bd_dom_sf"/>
</dbReference>
<organism evidence="5 6">
    <name type="scientific">Croceimicrobium hydrocarbonivorans</name>
    <dbReference type="NCBI Taxonomy" id="2761580"/>
    <lineage>
        <taxon>Bacteria</taxon>
        <taxon>Pseudomonadati</taxon>
        <taxon>Bacteroidota</taxon>
        <taxon>Flavobacteriia</taxon>
        <taxon>Flavobacteriales</taxon>
        <taxon>Owenweeksiaceae</taxon>
        <taxon>Croceimicrobium</taxon>
    </lineage>
</organism>
<proteinExistence type="predicted"/>
<dbReference type="SUPFAM" id="SSF47413">
    <property type="entry name" value="lambda repressor-like DNA-binding domains"/>
    <property type="match status" value="1"/>
</dbReference>
<dbReference type="Gene3D" id="1.10.260.40">
    <property type="entry name" value="lambda repressor-like DNA-binding domains"/>
    <property type="match status" value="1"/>
</dbReference>
<dbReference type="SMART" id="SM00530">
    <property type="entry name" value="HTH_XRE"/>
    <property type="match status" value="1"/>
</dbReference>
<feature type="domain" description="HTH cro/C1-type" evidence="4">
    <location>
        <begin position="15"/>
        <end position="69"/>
    </location>
</feature>
<evidence type="ECO:0000313" key="6">
    <source>
        <dbReference type="Proteomes" id="UP000516305"/>
    </source>
</evidence>
<evidence type="ECO:0000256" key="1">
    <source>
        <dbReference type="ARBA" id="ARBA00023015"/>
    </source>
</evidence>
<reference evidence="5 6" key="1">
    <citation type="submission" date="2020-08" db="EMBL/GenBank/DDBJ databases">
        <title>Croceimicrobium hydrocarbonivorans gen. nov., sp. nov., a novel marine bacterium isolated from a bacterial consortium that degrades polyethylene terephthalate.</title>
        <authorList>
            <person name="Liu R."/>
        </authorList>
    </citation>
    <scope>NUCLEOTIDE SEQUENCE [LARGE SCALE GENOMIC DNA]</scope>
    <source>
        <strain evidence="5 6">A20-9</strain>
    </source>
</reference>
<keyword evidence="6" id="KW-1185">Reference proteome</keyword>
<name>A0A7H0VH15_9FLAO</name>
<dbReference type="PANTHER" id="PTHR46797:SF23">
    <property type="entry name" value="HTH-TYPE TRANSCRIPTIONAL REGULATOR SUTR"/>
    <property type="match status" value="1"/>
</dbReference>
<keyword evidence="3" id="KW-0804">Transcription</keyword>
<keyword evidence="1" id="KW-0805">Transcription regulation</keyword>
<dbReference type="GO" id="GO:0005829">
    <property type="term" value="C:cytosol"/>
    <property type="evidence" value="ECO:0007669"/>
    <property type="project" value="TreeGrafter"/>
</dbReference>
<dbReference type="InterPro" id="IPR001387">
    <property type="entry name" value="Cro/C1-type_HTH"/>
</dbReference>
<sequence length="128" mass="14738">MQDYRKKAETICENIRKIRELKGWTRDHLAAELNLSPSGYGKIERGEVELTLSKLYQISIVLETEVDQILNLNPDQILNSKEESPKEEVVHHLKPSLNQDTLLVKYVLLLEEKVQKMEASFGLGRHAI</sequence>
<dbReference type="InterPro" id="IPR050807">
    <property type="entry name" value="TransReg_Diox_bact_type"/>
</dbReference>
<evidence type="ECO:0000259" key="4">
    <source>
        <dbReference type="PROSITE" id="PS50943"/>
    </source>
</evidence>
<accession>A0A7H0VH15</accession>
<dbReference type="EMBL" id="CP060139">
    <property type="protein sequence ID" value="QNR25013.1"/>
    <property type="molecule type" value="Genomic_DNA"/>
</dbReference>
<dbReference type="GO" id="GO:0003677">
    <property type="term" value="F:DNA binding"/>
    <property type="evidence" value="ECO:0007669"/>
    <property type="project" value="UniProtKB-KW"/>
</dbReference>
<dbReference type="AlphaFoldDB" id="A0A7H0VH15"/>
<evidence type="ECO:0000256" key="3">
    <source>
        <dbReference type="ARBA" id="ARBA00023163"/>
    </source>
</evidence>
<keyword evidence="2" id="KW-0238">DNA-binding</keyword>
<evidence type="ECO:0000313" key="5">
    <source>
        <dbReference type="EMBL" id="QNR25013.1"/>
    </source>
</evidence>
<dbReference type="KEGG" id="chyd:H4K34_03980"/>
<dbReference type="Proteomes" id="UP000516305">
    <property type="component" value="Chromosome"/>
</dbReference>
<gene>
    <name evidence="5" type="ORF">H4K34_03980</name>
</gene>
<dbReference type="PANTHER" id="PTHR46797">
    <property type="entry name" value="HTH-TYPE TRANSCRIPTIONAL REGULATOR"/>
    <property type="match status" value="1"/>
</dbReference>
<evidence type="ECO:0000256" key="2">
    <source>
        <dbReference type="ARBA" id="ARBA00023125"/>
    </source>
</evidence>